<proteinExistence type="inferred from homology"/>
<evidence type="ECO:0000256" key="3">
    <source>
        <dbReference type="ARBA" id="ARBA00022884"/>
    </source>
</evidence>
<dbReference type="PANTHER" id="PTHR10744">
    <property type="entry name" value="40S RIBOSOMAL PROTEIN S11 FAMILY MEMBER"/>
    <property type="match status" value="1"/>
</dbReference>
<evidence type="ECO:0000256" key="5">
    <source>
        <dbReference type="ARBA" id="ARBA00023274"/>
    </source>
</evidence>
<feature type="region of interest" description="Disordered" evidence="8">
    <location>
        <begin position="1"/>
        <end position="21"/>
    </location>
</feature>
<name>A0A251XB00_9GAMM</name>
<comment type="subunit">
    <text evidence="6">Part of the 30S ribosomal subunit.</text>
</comment>
<dbReference type="Proteomes" id="UP000194798">
    <property type="component" value="Unassembled WGS sequence"/>
</dbReference>
<dbReference type="NCBIfam" id="NF004123">
    <property type="entry name" value="PRK05610.1"/>
    <property type="match status" value="1"/>
</dbReference>
<protein>
    <recommendedName>
        <fullName evidence="6">Small ribosomal subunit protein uS17</fullName>
    </recommendedName>
</protein>
<dbReference type="PANTHER" id="PTHR10744:SF1">
    <property type="entry name" value="SMALL RIBOSOMAL SUBUNIT PROTEIN US17M"/>
    <property type="match status" value="1"/>
</dbReference>
<keyword evidence="5 6" id="KW-0687">Ribonucleoprotein</keyword>
<dbReference type="InterPro" id="IPR012340">
    <property type="entry name" value="NA-bd_OB-fold"/>
</dbReference>
<dbReference type="GO" id="GO:0006412">
    <property type="term" value="P:translation"/>
    <property type="evidence" value="ECO:0007669"/>
    <property type="project" value="UniProtKB-UniRule"/>
</dbReference>
<evidence type="ECO:0000256" key="1">
    <source>
        <dbReference type="ARBA" id="ARBA00010254"/>
    </source>
</evidence>
<evidence type="ECO:0000256" key="8">
    <source>
        <dbReference type="SAM" id="MobiDB-lite"/>
    </source>
</evidence>
<dbReference type="GO" id="GO:0019843">
    <property type="term" value="F:rRNA binding"/>
    <property type="evidence" value="ECO:0007669"/>
    <property type="project" value="UniProtKB-UniRule"/>
</dbReference>
<organism evidence="9 10">
    <name type="scientific">Thioflexithrix psekupsensis</name>
    <dbReference type="NCBI Taxonomy" id="1570016"/>
    <lineage>
        <taxon>Bacteria</taxon>
        <taxon>Pseudomonadati</taxon>
        <taxon>Pseudomonadota</taxon>
        <taxon>Gammaproteobacteria</taxon>
        <taxon>Thiotrichales</taxon>
        <taxon>Thioflexithrix</taxon>
    </lineage>
</organism>
<dbReference type="PROSITE" id="PS00056">
    <property type="entry name" value="RIBOSOMAL_S17"/>
    <property type="match status" value="1"/>
</dbReference>
<dbReference type="CDD" id="cd00364">
    <property type="entry name" value="Ribosomal_uS17"/>
    <property type="match status" value="1"/>
</dbReference>
<dbReference type="EMBL" id="MSLT01000006">
    <property type="protein sequence ID" value="OUD15612.1"/>
    <property type="molecule type" value="Genomic_DNA"/>
</dbReference>
<dbReference type="InterPro" id="IPR000266">
    <property type="entry name" value="Ribosomal_uS17"/>
</dbReference>
<reference evidence="9 10" key="1">
    <citation type="submission" date="2016-12" db="EMBL/GenBank/DDBJ databases">
        <title>Thioflexothrix psekupsii D3 genome sequencing and assembly.</title>
        <authorList>
            <person name="Fomenkov A."/>
            <person name="Vincze T."/>
            <person name="Grabovich M."/>
            <person name="Anton B.P."/>
            <person name="Dubinina G."/>
            <person name="Orlova M."/>
            <person name="Belousova E."/>
            <person name="Roberts R.J."/>
        </authorList>
    </citation>
    <scope>NUCLEOTIDE SEQUENCE [LARGE SCALE GENOMIC DNA]</scope>
    <source>
        <strain evidence="9">D3</strain>
    </source>
</reference>
<dbReference type="GO" id="GO:0003735">
    <property type="term" value="F:structural constituent of ribosome"/>
    <property type="evidence" value="ECO:0007669"/>
    <property type="project" value="UniProtKB-UniRule"/>
</dbReference>
<keyword evidence="4 6" id="KW-0689">Ribosomal protein</keyword>
<dbReference type="RefSeq" id="WP_086487211.1">
    <property type="nucleotide sequence ID" value="NZ_MSLT01000006.1"/>
</dbReference>
<sequence>MVTESENTENKSNRGLTGRVVSNKMNKTITVLIERRVKHPKYGKFITRSTKLHAHDEENTCREGDIVTIVQSRPLSKTKAWRLESIVSRAEM</sequence>
<dbReference type="HAMAP" id="MF_01345_B">
    <property type="entry name" value="Ribosomal_uS17_B"/>
    <property type="match status" value="1"/>
</dbReference>
<keyword evidence="2 6" id="KW-0699">rRNA-binding</keyword>
<gene>
    <name evidence="6" type="primary">rpsQ</name>
    <name evidence="9" type="ORF">TPSD3_03585</name>
</gene>
<evidence type="ECO:0000313" key="10">
    <source>
        <dbReference type="Proteomes" id="UP000194798"/>
    </source>
</evidence>
<dbReference type="InterPro" id="IPR019979">
    <property type="entry name" value="Ribosomal_uS17_CS"/>
</dbReference>
<dbReference type="AlphaFoldDB" id="A0A251XB00"/>
<keyword evidence="10" id="KW-1185">Reference proteome</keyword>
<dbReference type="InterPro" id="IPR019984">
    <property type="entry name" value="Ribosomal_uS17_bact/chlr"/>
</dbReference>
<comment type="similarity">
    <text evidence="1 6 7">Belongs to the universal ribosomal protein uS17 family.</text>
</comment>
<dbReference type="OrthoDB" id="9811714at2"/>
<keyword evidence="3 6" id="KW-0694">RNA-binding</keyword>
<evidence type="ECO:0000256" key="6">
    <source>
        <dbReference type="HAMAP-Rule" id="MF_01345"/>
    </source>
</evidence>
<dbReference type="PRINTS" id="PR00973">
    <property type="entry name" value="RIBOSOMALS17"/>
</dbReference>
<evidence type="ECO:0000256" key="4">
    <source>
        <dbReference type="ARBA" id="ARBA00022980"/>
    </source>
</evidence>
<comment type="function">
    <text evidence="6">One of the primary rRNA binding proteins, it binds specifically to the 5'-end of 16S ribosomal RNA.</text>
</comment>
<dbReference type="SUPFAM" id="SSF50249">
    <property type="entry name" value="Nucleic acid-binding proteins"/>
    <property type="match status" value="1"/>
</dbReference>
<dbReference type="Pfam" id="PF00366">
    <property type="entry name" value="Ribosomal_S17"/>
    <property type="match status" value="1"/>
</dbReference>
<dbReference type="NCBIfam" id="TIGR03635">
    <property type="entry name" value="uS17_bact"/>
    <property type="match status" value="1"/>
</dbReference>
<dbReference type="Gene3D" id="2.40.50.140">
    <property type="entry name" value="Nucleic acid-binding proteins"/>
    <property type="match status" value="1"/>
</dbReference>
<accession>A0A251XB00</accession>
<comment type="caution">
    <text evidence="9">The sequence shown here is derived from an EMBL/GenBank/DDBJ whole genome shotgun (WGS) entry which is preliminary data.</text>
</comment>
<evidence type="ECO:0000256" key="2">
    <source>
        <dbReference type="ARBA" id="ARBA00022730"/>
    </source>
</evidence>
<evidence type="ECO:0000256" key="7">
    <source>
        <dbReference type="RuleBase" id="RU003872"/>
    </source>
</evidence>
<evidence type="ECO:0000313" key="9">
    <source>
        <dbReference type="EMBL" id="OUD15612.1"/>
    </source>
</evidence>
<dbReference type="GO" id="GO:0022627">
    <property type="term" value="C:cytosolic small ribosomal subunit"/>
    <property type="evidence" value="ECO:0007669"/>
    <property type="project" value="UniProtKB-UniRule"/>
</dbReference>